<evidence type="ECO:0000313" key="2">
    <source>
        <dbReference type="EMBL" id="KAF6019238.1"/>
    </source>
</evidence>
<dbReference type="EMBL" id="VXIV02003247">
    <property type="protein sequence ID" value="KAF6019238.1"/>
    <property type="molecule type" value="Genomic_DNA"/>
</dbReference>
<reference evidence="2" key="1">
    <citation type="submission" date="2020-06" db="EMBL/GenBank/DDBJ databases">
        <title>Draft genome of Bugula neritina, a colonial animal packing powerful symbionts and potential medicines.</title>
        <authorList>
            <person name="Rayko M."/>
        </authorList>
    </citation>
    <scope>NUCLEOTIDE SEQUENCE [LARGE SCALE GENOMIC DNA]</scope>
    <source>
        <strain evidence="2">Kwan_BN1</strain>
    </source>
</reference>
<comment type="caution">
    <text evidence="2">The sequence shown here is derived from an EMBL/GenBank/DDBJ whole genome shotgun (WGS) entry which is preliminary data.</text>
</comment>
<keyword evidence="3" id="KW-1185">Reference proteome</keyword>
<protein>
    <submittedName>
        <fullName evidence="2">Uncharacterized protein</fullName>
    </submittedName>
</protein>
<feature type="compositionally biased region" description="Polar residues" evidence="1">
    <location>
        <begin position="54"/>
        <end position="72"/>
    </location>
</feature>
<dbReference type="AlphaFoldDB" id="A0A7J7J1C7"/>
<proteinExistence type="predicted"/>
<sequence>MYQIRQRVLAGENERADSPILSCSSASLLSPASSFESSIFTDTIEGISHHAGSQTSLFSTDTGNHETTQCSQRVKKNRDREETMPASNDKLYRTPSEKLQMKDAPVESCGHSNRAYVPDGLYQETSFTWEVKRLGNARINKAKVRKPNGRIPNFQRKNVVKFSDNSNQLVENGAKENIPDEDTSSDYWRSVNLQYCIDMYVQHSNESRWRRIRHMYLEQQVRLFVIVYFVIRNVHMSISSLLGDRFSKLIKLYTLLPGVL</sequence>
<organism evidence="2 3">
    <name type="scientific">Bugula neritina</name>
    <name type="common">Brown bryozoan</name>
    <name type="synonym">Sertularia neritina</name>
    <dbReference type="NCBI Taxonomy" id="10212"/>
    <lineage>
        <taxon>Eukaryota</taxon>
        <taxon>Metazoa</taxon>
        <taxon>Spiralia</taxon>
        <taxon>Lophotrochozoa</taxon>
        <taxon>Bryozoa</taxon>
        <taxon>Gymnolaemata</taxon>
        <taxon>Cheilostomatida</taxon>
        <taxon>Flustrina</taxon>
        <taxon>Buguloidea</taxon>
        <taxon>Bugulidae</taxon>
        <taxon>Bugula</taxon>
    </lineage>
</organism>
<accession>A0A7J7J1C7</accession>
<feature type="region of interest" description="Disordered" evidence="1">
    <location>
        <begin position="54"/>
        <end position="85"/>
    </location>
</feature>
<gene>
    <name evidence="2" type="ORF">EB796_022441</name>
</gene>
<name>A0A7J7J1C7_BUGNE</name>
<evidence type="ECO:0000313" key="3">
    <source>
        <dbReference type="Proteomes" id="UP000593567"/>
    </source>
</evidence>
<dbReference type="Proteomes" id="UP000593567">
    <property type="component" value="Unassembled WGS sequence"/>
</dbReference>
<evidence type="ECO:0000256" key="1">
    <source>
        <dbReference type="SAM" id="MobiDB-lite"/>
    </source>
</evidence>